<evidence type="ECO:0000256" key="3">
    <source>
        <dbReference type="ARBA" id="ARBA00022679"/>
    </source>
</evidence>
<dbReference type="SUPFAM" id="SSF53335">
    <property type="entry name" value="S-adenosyl-L-methionine-dependent methyltransferases"/>
    <property type="match status" value="1"/>
</dbReference>
<feature type="region of interest" description="Disordered" evidence="4">
    <location>
        <begin position="37"/>
        <end position="98"/>
    </location>
</feature>
<keyword evidence="6" id="KW-1185">Reference proteome</keyword>
<evidence type="ECO:0000256" key="2">
    <source>
        <dbReference type="ARBA" id="ARBA00022552"/>
    </source>
</evidence>
<sequence length="265" mass="28043">MLEVNKSMNLTAIRDPDEAWQRHIEDSLALLPVIDSYRSSSSSSSSGKVGNSISSSSSNSGSSSTSSSGSSRVRHTGRRAADDDSAEKPAPAQQQQQQLRVIDVGTGAGLPGMVLAVARPHWKVTLLDSLRKRCDFLQATADMLGLDNVTVVWARAEEGGRKAELRDAYDLAVARAVAELRVLSELCLPFVRPGGLWVAAKGAHPQEEVAAAKPALAKLGGKLQAVELVESWAPEGQRTAVVVAKTGSTPAKYPRAPGTPSKKPL</sequence>
<evidence type="ECO:0000256" key="4">
    <source>
        <dbReference type="SAM" id="MobiDB-lite"/>
    </source>
</evidence>
<name>A0ABY8UJC3_TETOB</name>
<reference evidence="5 6" key="1">
    <citation type="submission" date="2023-05" db="EMBL/GenBank/DDBJ databases">
        <title>A 100% complete, gapless, phased diploid assembly of the Scenedesmus obliquus UTEX 3031 genome.</title>
        <authorList>
            <person name="Biondi T.C."/>
            <person name="Hanschen E.R."/>
            <person name="Kwon T."/>
            <person name="Eng W."/>
            <person name="Kruse C.P.S."/>
            <person name="Koehler S.I."/>
            <person name="Kunde Y."/>
            <person name="Gleasner C.D."/>
            <person name="You Mak K.T."/>
            <person name="Polle J."/>
            <person name="Hovde B.T."/>
            <person name="Starkenburg S.R."/>
        </authorList>
    </citation>
    <scope>NUCLEOTIDE SEQUENCE [LARGE SCALE GENOMIC DNA]</scope>
    <source>
        <strain evidence="5 6">DOE0152z</strain>
    </source>
</reference>
<proteinExistence type="inferred from homology"/>
<keyword evidence="1" id="KW-0963">Cytoplasm</keyword>
<dbReference type="HAMAP" id="MF_00074">
    <property type="entry name" value="16SrRNA_methyltr_G"/>
    <property type="match status" value="1"/>
</dbReference>
<feature type="compositionally biased region" description="Low complexity" evidence="4">
    <location>
        <begin position="39"/>
        <end position="71"/>
    </location>
</feature>
<dbReference type="InterPro" id="IPR029063">
    <property type="entry name" value="SAM-dependent_MTases_sf"/>
</dbReference>
<dbReference type="EMBL" id="CP126220">
    <property type="protein sequence ID" value="WIA21622.1"/>
    <property type="molecule type" value="Genomic_DNA"/>
</dbReference>
<keyword evidence="2" id="KW-0698">rRNA processing</keyword>
<dbReference type="PANTHER" id="PTHR31760:SF0">
    <property type="entry name" value="S-ADENOSYL-L-METHIONINE-DEPENDENT METHYLTRANSFERASES SUPERFAMILY PROTEIN"/>
    <property type="match status" value="1"/>
</dbReference>
<dbReference type="CDD" id="cd02440">
    <property type="entry name" value="AdoMet_MTases"/>
    <property type="match status" value="1"/>
</dbReference>
<dbReference type="Gene3D" id="3.40.50.150">
    <property type="entry name" value="Vaccinia Virus protein VP39"/>
    <property type="match status" value="1"/>
</dbReference>
<evidence type="ECO:0000313" key="5">
    <source>
        <dbReference type="EMBL" id="WIA21622.1"/>
    </source>
</evidence>
<evidence type="ECO:0008006" key="7">
    <source>
        <dbReference type="Google" id="ProtNLM"/>
    </source>
</evidence>
<dbReference type="PANTHER" id="PTHR31760">
    <property type="entry name" value="S-ADENOSYL-L-METHIONINE-DEPENDENT METHYLTRANSFERASES SUPERFAMILY PROTEIN"/>
    <property type="match status" value="1"/>
</dbReference>
<keyword evidence="3" id="KW-0808">Transferase</keyword>
<dbReference type="NCBIfam" id="TIGR00138">
    <property type="entry name" value="rsmG_gidB"/>
    <property type="match status" value="1"/>
</dbReference>
<protein>
    <recommendedName>
        <fullName evidence="7">Ribosomal RNA small subunit methyltransferase G</fullName>
    </recommendedName>
</protein>
<evidence type="ECO:0000313" key="6">
    <source>
        <dbReference type="Proteomes" id="UP001244341"/>
    </source>
</evidence>
<dbReference type="Pfam" id="PF02527">
    <property type="entry name" value="GidB"/>
    <property type="match status" value="1"/>
</dbReference>
<accession>A0ABY8UJC3</accession>
<evidence type="ECO:0000256" key="1">
    <source>
        <dbReference type="ARBA" id="ARBA00022490"/>
    </source>
</evidence>
<dbReference type="InterPro" id="IPR003682">
    <property type="entry name" value="rRNA_ssu_MeTfrase_G"/>
</dbReference>
<organism evidence="5 6">
    <name type="scientific">Tetradesmus obliquus</name>
    <name type="common">Green alga</name>
    <name type="synonym">Acutodesmus obliquus</name>
    <dbReference type="NCBI Taxonomy" id="3088"/>
    <lineage>
        <taxon>Eukaryota</taxon>
        <taxon>Viridiplantae</taxon>
        <taxon>Chlorophyta</taxon>
        <taxon>core chlorophytes</taxon>
        <taxon>Chlorophyceae</taxon>
        <taxon>CS clade</taxon>
        <taxon>Sphaeropleales</taxon>
        <taxon>Scenedesmaceae</taxon>
        <taxon>Tetradesmus</taxon>
    </lineage>
</organism>
<gene>
    <name evidence="5" type="ORF">OEZ85_000804</name>
</gene>
<dbReference type="PIRSF" id="PIRSF003078">
    <property type="entry name" value="GidB"/>
    <property type="match status" value="1"/>
</dbReference>
<dbReference type="Proteomes" id="UP001244341">
    <property type="component" value="Chromosome 13b"/>
</dbReference>